<dbReference type="GO" id="GO:0008360">
    <property type="term" value="P:regulation of cell shape"/>
    <property type="evidence" value="ECO:0007669"/>
    <property type="project" value="UniProtKB-KW"/>
</dbReference>
<evidence type="ECO:0000256" key="10">
    <source>
        <dbReference type="ARBA" id="ARBA00023316"/>
    </source>
</evidence>
<dbReference type="PANTHER" id="PTHR30400:SF0">
    <property type="entry name" value="BIOSYNTHETIC PEPTIDOGLYCAN TRANSGLYCOSYLASE"/>
    <property type="match status" value="1"/>
</dbReference>
<dbReference type="GO" id="GO:0005886">
    <property type="term" value="C:plasma membrane"/>
    <property type="evidence" value="ECO:0007669"/>
    <property type="project" value="UniProtKB-SubCell"/>
</dbReference>
<dbReference type="InterPro" id="IPR001264">
    <property type="entry name" value="Glyco_trans_51"/>
</dbReference>
<gene>
    <name evidence="11 13" type="primary">mtgA</name>
    <name evidence="13" type="ORF">HMPREF9296_1753</name>
</gene>
<keyword evidence="10 11" id="KW-0961">Cell wall biogenesis/degradation</keyword>
<keyword evidence="3 11" id="KW-0328">Glycosyltransferase</keyword>
<comment type="function">
    <text evidence="11">Peptidoglycan polymerase that catalyzes glycan chain elongation from lipid-linked precursors.</text>
</comment>
<keyword evidence="2" id="KW-0997">Cell inner membrane</keyword>
<evidence type="ECO:0000256" key="4">
    <source>
        <dbReference type="ARBA" id="ARBA00022679"/>
    </source>
</evidence>
<comment type="similarity">
    <text evidence="11">Belongs to the glycosyltransferase 51 family.</text>
</comment>
<evidence type="ECO:0000313" key="13">
    <source>
        <dbReference type="EMBL" id="EFL45472.1"/>
    </source>
</evidence>
<dbReference type="NCBIfam" id="TIGR02070">
    <property type="entry name" value="mono_pep_trsgly"/>
    <property type="match status" value="1"/>
</dbReference>
<proteinExistence type="inferred from homology"/>
<dbReference type="InterPro" id="IPR011812">
    <property type="entry name" value="Pep_trsgly"/>
</dbReference>
<evidence type="ECO:0000256" key="5">
    <source>
        <dbReference type="ARBA" id="ARBA00022692"/>
    </source>
</evidence>
<comment type="catalytic activity">
    <reaction evidence="11">
        <text>[GlcNAc-(1-&gt;4)-Mur2Ac(oyl-L-Ala-gamma-D-Glu-L-Lys-D-Ala-D-Ala)](n)-di-trans,octa-cis-undecaprenyl diphosphate + beta-D-GlcNAc-(1-&gt;4)-Mur2Ac(oyl-L-Ala-gamma-D-Glu-L-Lys-D-Ala-D-Ala)-di-trans,octa-cis-undecaprenyl diphosphate = [GlcNAc-(1-&gt;4)-Mur2Ac(oyl-L-Ala-gamma-D-Glu-L-Lys-D-Ala-D-Ala)](n+1)-di-trans,octa-cis-undecaprenyl diphosphate + di-trans,octa-cis-undecaprenyl diphosphate + H(+)</text>
        <dbReference type="Rhea" id="RHEA:23708"/>
        <dbReference type="Rhea" id="RHEA-COMP:9602"/>
        <dbReference type="Rhea" id="RHEA-COMP:9603"/>
        <dbReference type="ChEBI" id="CHEBI:15378"/>
        <dbReference type="ChEBI" id="CHEBI:58405"/>
        <dbReference type="ChEBI" id="CHEBI:60033"/>
        <dbReference type="ChEBI" id="CHEBI:78435"/>
        <dbReference type="EC" id="2.4.99.28"/>
    </reaction>
</comment>
<comment type="caution">
    <text evidence="13">The sequence shown here is derived from an EMBL/GenBank/DDBJ whole genome shotgun (WGS) entry which is preliminary data.</text>
</comment>
<dbReference type="GO" id="GO:0008955">
    <property type="term" value="F:peptidoglycan glycosyltransferase activity"/>
    <property type="evidence" value="ECO:0007669"/>
    <property type="project" value="UniProtKB-UniRule"/>
</dbReference>
<dbReference type="Proteomes" id="UP000003610">
    <property type="component" value="Unassembled WGS sequence"/>
</dbReference>
<dbReference type="GO" id="GO:0071555">
    <property type="term" value="P:cell wall organization"/>
    <property type="evidence" value="ECO:0007669"/>
    <property type="project" value="UniProtKB-KW"/>
</dbReference>
<feature type="domain" description="Glycosyl transferase family 51" evidence="12">
    <location>
        <begin position="115"/>
        <end position="280"/>
    </location>
</feature>
<reference evidence="13 14" key="1">
    <citation type="submission" date="2010-08" db="EMBL/GenBank/DDBJ databases">
        <authorList>
            <person name="Durkin A.S."/>
            <person name="Madupu R."/>
            <person name="Torralba M."/>
            <person name="Gillis M."/>
            <person name="Methe B."/>
            <person name="Sutton G."/>
            <person name="Nelson K.E."/>
        </authorList>
    </citation>
    <scope>NUCLEOTIDE SEQUENCE [LARGE SCALE GENOMIC DNA]</scope>
    <source>
        <strain evidence="13 14">FB035-09AN</strain>
    </source>
</reference>
<evidence type="ECO:0000256" key="11">
    <source>
        <dbReference type="HAMAP-Rule" id="MF_00766"/>
    </source>
</evidence>
<dbReference type="AlphaFoldDB" id="E1KSU2"/>
<evidence type="ECO:0000256" key="2">
    <source>
        <dbReference type="ARBA" id="ARBA00022519"/>
    </source>
</evidence>
<dbReference type="GO" id="GO:0016763">
    <property type="term" value="F:pentosyltransferase activity"/>
    <property type="evidence" value="ECO:0007669"/>
    <property type="project" value="InterPro"/>
</dbReference>
<sequence>MYKFRFTHWIRYSCTRQIESKLSLFSFAISFVCFVWLNEIVLLILPFLLFVHQLFCNFAVDMFKKIVKFFRWIIALLFVSTILGVVAYRFIPVYFTPLMFSRCFEQIANGEDIKLYHDWISLDEMPKSMPVAVIASEDQRFLSHHGFDYDAIAQAAKDNMSGEKKIRGGSTISQQTAKNVFLWQGRSWVRKGLEVYFTFLIETLWSKERIMEVYLNSIEMGDGIYGVQACAEQNFGIDAKNLTRSDCALIAATLPNPRRFSSKSPGPYMRKRLKQIERQMKNIPAFKY</sequence>
<feature type="transmembrane region" description="Helical" evidence="11">
    <location>
        <begin position="72"/>
        <end position="91"/>
    </location>
</feature>
<evidence type="ECO:0000256" key="1">
    <source>
        <dbReference type="ARBA" id="ARBA00022475"/>
    </source>
</evidence>
<evidence type="ECO:0000256" key="7">
    <source>
        <dbReference type="ARBA" id="ARBA00022984"/>
    </source>
</evidence>
<dbReference type="GO" id="GO:0009274">
    <property type="term" value="C:peptidoglycan-based cell wall"/>
    <property type="evidence" value="ECO:0007669"/>
    <property type="project" value="InterPro"/>
</dbReference>
<evidence type="ECO:0000256" key="6">
    <source>
        <dbReference type="ARBA" id="ARBA00022960"/>
    </source>
</evidence>
<evidence type="ECO:0000256" key="3">
    <source>
        <dbReference type="ARBA" id="ARBA00022676"/>
    </source>
</evidence>
<dbReference type="InterPro" id="IPR023346">
    <property type="entry name" value="Lysozyme-like_dom_sf"/>
</dbReference>
<keyword evidence="1 11" id="KW-1003">Cell membrane</keyword>
<keyword evidence="7 11" id="KW-0573">Peptidoglycan synthesis</keyword>
<dbReference type="GO" id="GO:0009252">
    <property type="term" value="P:peptidoglycan biosynthetic process"/>
    <property type="evidence" value="ECO:0007669"/>
    <property type="project" value="UniProtKB-UniRule"/>
</dbReference>
<protein>
    <recommendedName>
        <fullName evidence="11">Biosynthetic peptidoglycan transglycosylase</fullName>
        <ecNumber evidence="11">2.4.99.28</ecNumber>
    </recommendedName>
    <alternativeName>
        <fullName evidence="11">Glycan polymerase</fullName>
    </alternativeName>
    <alternativeName>
        <fullName evidence="11">Peptidoglycan glycosyltransferase MtgA</fullName>
        <shortName evidence="11">PGT</shortName>
    </alternativeName>
</protein>
<dbReference type="STRING" id="866771.HMPREF9296_1753"/>
<organism evidence="13 14">
    <name type="scientific">Prevotella disiens FB035-09AN</name>
    <dbReference type="NCBI Taxonomy" id="866771"/>
    <lineage>
        <taxon>Bacteria</taxon>
        <taxon>Pseudomonadati</taxon>
        <taxon>Bacteroidota</taxon>
        <taxon>Bacteroidia</taxon>
        <taxon>Bacteroidales</taxon>
        <taxon>Prevotellaceae</taxon>
        <taxon>Prevotella</taxon>
    </lineage>
</organism>
<keyword evidence="9 11" id="KW-0472">Membrane</keyword>
<dbReference type="Pfam" id="PF00912">
    <property type="entry name" value="Transgly"/>
    <property type="match status" value="1"/>
</dbReference>
<keyword evidence="5 11" id="KW-0812">Transmembrane</keyword>
<dbReference type="EC" id="2.4.99.28" evidence="11"/>
<dbReference type="HAMAP" id="MF_00766">
    <property type="entry name" value="PGT_MtgA"/>
    <property type="match status" value="1"/>
</dbReference>
<keyword evidence="6 11" id="KW-0133">Cell shape</keyword>
<keyword evidence="8 11" id="KW-1133">Transmembrane helix</keyword>
<keyword evidence="4 11" id="KW-0808">Transferase</keyword>
<dbReference type="SUPFAM" id="SSF53955">
    <property type="entry name" value="Lysozyme-like"/>
    <property type="match status" value="1"/>
</dbReference>
<evidence type="ECO:0000256" key="9">
    <source>
        <dbReference type="ARBA" id="ARBA00023136"/>
    </source>
</evidence>
<comment type="subcellular location">
    <subcellularLocation>
        <location evidence="11">Cell membrane</location>
        <topology evidence="11">Single-pass membrane protein</topology>
    </subcellularLocation>
</comment>
<evidence type="ECO:0000256" key="8">
    <source>
        <dbReference type="ARBA" id="ARBA00022989"/>
    </source>
</evidence>
<evidence type="ECO:0000313" key="14">
    <source>
        <dbReference type="Proteomes" id="UP000003610"/>
    </source>
</evidence>
<comment type="pathway">
    <text evidence="11">Cell wall biogenesis; peptidoglycan biosynthesis.</text>
</comment>
<evidence type="ECO:0000259" key="12">
    <source>
        <dbReference type="Pfam" id="PF00912"/>
    </source>
</evidence>
<accession>E1KSU2</accession>
<dbReference type="eggNOG" id="COG0744">
    <property type="taxonomic scope" value="Bacteria"/>
</dbReference>
<name>E1KSU2_9BACT</name>
<dbReference type="InterPro" id="IPR036950">
    <property type="entry name" value="PBP_transglycosylase"/>
</dbReference>
<dbReference type="UniPathway" id="UPA00219"/>
<dbReference type="Gene3D" id="1.10.3810.10">
    <property type="entry name" value="Biosynthetic peptidoglycan transglycosylase-like"/>
    <property type="match status" value="1"/>
</dbReference>
<dbReference type="EMBL" id="AEDO01000046">
    <property type="protein sequence ID" value="EFL45472.1"/>
    <property type="molecule type" value="Genomic_DNA"/>
</dbReference>
<dbReference type="PANTHER" id="PTHR30400">
    <property type="entry name" value="MONOFUNCTIONAL BIOSYNTHETIC PEPTIDOGLYCAN TRANSGLYCOSYLASE"/>
    <property type="match status" value="1"/>
</dbReference>